<accession>A0A6B0V3Y2</accession>
<sequence length="238" mass="26193">MWLTTSWFFVQALPCPFSAVPSAYVGRTVLPASSSASHRLFPSYTLLATPLDSSGFVTSPSTASIKDCLQNYNFSGRGEANKNMWLTMSCFFVQALPCLFGAVPSAYVGRTVLPASSSASHRLFPSYTLLATPLDSSGFVTSPSTASIKDCLQNYNFSGPGEANKNMWLTMSWFFVQVMRRPSIARKERATSPPKWTDWTWTAQRWDKNQCSGSTNEHSSLTCFGLANNDSRRDGALI</sequence>
<dbReference type="EMBL" id="GIFC01014897">
    <property type="protein sequence ID" value="MXU96980.1"/>
    <property type="molecule type" value="Transcribed_RNA"/>
</dbReference>
<name>A0A6B0V3Y2_IXORI</name>
<protein>
    <submittedName>
        <fullName evidence="1">Uncharacterized protein</fullName>
    </submittedName>
</protein>
<dbReference type="AlphaFoldDB" id="A0A6B0V3Y2"/>
<reference evidence="1" key="1">
    <citation type="submission" date="2019-12" db="EMBL/GenBank/DDBJ databases">
        <title>An insight into the sialome of adult female Ixodes ricinus ticks feeding for 6 days.</title>
        <authorList>
            <person name="Perner J."/>
            <person name="Ribeiro J.M.C."/>
        </authorList>
    </citation>
    <scope>NUCLEOTIDE SEQUENCE</scope>
    <source>
        <strain evidence="1">Semi-engorged</strain>
        <tissue evidence="1">Salivary glands</tissue>
    </source>
</reference>
<proteinExistence type="predicted"/>
<organism evidence="1">
    <name type="scientific">Ixodes ricinus</name>
    <name type="common">Common tick</name>
    <name type="synonym">Acarus ricinus</name>
    <dbReference type="NCBI Taxonomy" id="34613"/>
    <lineage>
        <taxon>Eukaryota</taxon>
        <taxon>Metazoa</taxon>
        <taxon>Ecdysozoa</taxon>
        <taxon>Arthropoda</taxon>
        <taxon>Chelicerata</taxon>
        <taxon>Arachnida</taxon>
        <taxon>Acari</taxon>
        <taxon>Parasitiformes</taxon>
        <taxon>Ixodida</taxon>
        <taxon>Ixodoidea</taxon>
        <taxon>Ixodidae</taxon>
        <taxon>Ixodinae</taxon>
        <taxon>Ixodes</taxon>
    </lineage>
</organism>
<evidence type="ECO:0000313" key="1">
    <source>
        <dbReference type="EMBL" id="MXU96980.1"/>
    </source>
</evidence>